<dbReference type="InParanoid" id="G3JBW8"/>
<dbReference type="Gene3D" id="1.25.40.10">
    <property type="entry name" value="Tetratricopeptide repeat domain"/>
    <property type="match status" value="1"/>
</dbReference>
<organism evidence="4 5">
    <name type="scientific">Cordyceps militaris (strain CM01)</name>
    <name type="common">Caterpillar fungus</name>
    <dbReference type="NCBI Taxonomy" id="983644"/>
    <lineage>
        <taxon>Eukaryota</taxon>
        <taxon>Fungi</taxon>
        <taxon>Dikarya</taxon>
        <taxon>Ascomycota</taxon>
        <taxon>Pezizomycotina</taxon>
        <taxon>Sordariomycetes</taxon>
        <taxon>Hypocreomycetidae</taxon>
        <taxon>Hypocreales</taxon>
        <taxon>Cordycipitaceae</taxon>
        <taxon>Cordyceps</taxon>
    </lineage>
</organism>
<evidence type="ECO:0000256" key="2">
    <source>
        <dbReference type="ARBA" id="ARBA00038251"/>
    </source>
</evidence>
<comment type="similarity">
    <text evidence="2">Belongs to the YPP1 family.</text>
</comment>
<feature type="compositionally biased region" description="Polar residues" evidence="3">
    <location>
        <begin position="902"/>
        <end position="915"/>
    </location>
</feature>
<keyword evidence="5" id="KW-1185">Reference proteome</keyword>
<dbReference type="SMART" id="SM00028">
    <property type="entry name" value="TPR"/>
    <property type="match status" value="5"/>
</dbReference>
<dbReference type="InterPro" id="IPR019734">
    <property type="entry name" value="TPR_rpt"/>
</dbReference>
<comment type="function">
    <text evidence="1">Involved in endocytosis.</text>
</comment>
<feature type="compositionally biased region" description="Polar residues" evidence="3">
    <location>
        <begin position="946"/>
        <end position="956"/>
    </location>
</feature>
<dbReference type="InterPro" id="IPR051722">
    <property type="entry name" value="Endocytosis_PI4K-reg_protein"/>
</dbReference>
<sequence length="1322" mass="144995">MRYTGQQHMKNSEKLVTQKPEWKQKTQVPTHVHAFPRSSALPGPRLAAVTDLHLRELAQPGTSETPQLPVKSPRLSALQMPLRAVVTQSKQARPTPFLLTRALHNKQAAFALPSLLRRSLCANMTLTDSASLQTKAANYIEQLDNARCRGDWAAVPELVRKVRKHAPQRECIPSTYPQLPLRAFANLLLSPGLTLTAETECAISSATTGSERPSIAAIVEKLNVDAIIPKLQAAIDGETASRQDPFQARVCVGWMYWVVAEYTLALDHLPAGLAEAAQDARDTLTEWTSVCAMKSAYLRANCLMRDNERQLALAAFQSGLPSLDRVWGGQPVHSQLKYWSELYLTEYCILTSESIRQGDVTFGQQNSISCFRAWARYWEAMSAPVTGGFGFKGSATSVPRRSIWNEYYQGLSKHLLNDDTFPPANLGNVSADTPARTQLRMELKRVEASYEKLLLSETTFPRADEHRAEVEQFVKQVMDNWAILCGRGWSEGDLGQSGRAGITHGVLETLYSAATKTYHSTLILRSLFSAHVAVAEFDLAFKALDSYLEIVNKGKARVAKTGIPEPSLDSDATVLETISQAIMTLCRYGHHKSAEKARQLGAELEDWLARLSQNQSGTESSSFVPPRVIALAWQAIGLSHAHWSRSTYEAASRTEIQSKAIRCLRKSLSSEYGRSKDTRSIFALGVLLAERKELSSALEIVRATLMSTKRDESSINDELYSGPYWQERSLISMWHLLALLLSARQDYAMANRACDGAVEQFKDPSILFGKTENFKSEHLNDAEAKSISTEVQGGLVDEMDDFEKEELLEVKMTQLALIELQDGPNAAVNASYELLSLFTRLFGNLSTQPATHPPSDAGSKTASGRSSLRGSIFASKEKSRALSRQSDEALRDRGAALPIRPPTSQTVAPSIQVTDETPRPPTSSRASLGPGDAPRRNSLKKRNRSQSRGQTTTNGTHIDGEPFFTPNGDGSQPNTPRGPPVAMSSSFLTREKTVSSINSRGSIMSKGTEFSELSLEMTHVPSHLLPLVQFSKDKERSRRTAVLVKVWTMIAGFYRRAHMLDECKAAITEAQKLVQGLETEASRDPSVTGAARSSVWAEKKSIEALWADISSELGLLSIARGKPFEARAEFENALTHYPDHPAATIGLSNILLDIYSELLLPEPAIPALTNSEVASDPASVALHEHARKAACAAAGSLPSVALGLGPLTTIEDEPALAPGAKPTPVFSRARDSSDSLPAPYKTTSLPLSDRLAARDRAYTLLSGLTRLGTAWDSSEAWFALARAYEESGQPDKAKEVLWWCVELEESSGVRSWRNVAANGYIV</sequence>
<dbReference type="VEuPathDB" id="FungiDB:CCM_02812"/>
<feature type="region of interest" description="Disordered" evidence="3">
    <location>
        <begin position="1213"/>
        <end position="1239"/>
    </location>
</feature>
<feature type="region of interest" description="Disordered" evidence="3">
    <location>
        <begin position="1"/>
        <end position="20"/>
    </location>
</feature>
<dbReference type="PANTHER" id="PTHR23083">
    <property type="entry name" value="TETRATRICOPEPTIDE REPEAT PROTEIN, TPR"/>
    <property type="match status" value="1"/>
</dbReference>
<feature type="compositionally biased region" description="Polar residues" evidence="3">
    <location>
        <begin position="858"/>
        <end position="869"/>
    </location>
</feature>
<protein>
    <submittedName>
        <fullName evidence="4">Filamentation protein (Rhf1), putative</fullName>
    </submittedName>
</protein>
<accession>G3JBW8</accession>
<name>G3JBW8_CORMM</name>
<dbReference type="RefSeq" id="XP_006668027.1">
    <property type="nucleotide sequence ID" value="XM_006667964.1"/>
</dbReference>
<dbReference type="KEGG" id="cmt:CCM_02812"/>
<reference evidence="4 5" key="1">
    <citation type="journal article" date="2011" name="Genome Biol.">
        <title>Genome sequence of the insect pathogenic fungus Cordyceps militaris, a valued traditional Chinese medicine.</title>
        <authorList>
            <person name="Zheng P."/>
            <person name="Xia Y."/>
            <person name="Xiao G."/>
            <person name="Xiong C."/>
            <person name="Hu X."/>
            <person name="Zhang S."/>
            <person name="Zheng H."/>
            <person name="Huang Y."/>
            <person name="Zhou Y."/>
            <person name="Wang S."/>
            <person name="Zhao G.P."/>
            <person name="Liu X."/>
            <person name="St Leger R.J."/>
            <person name="Wang C."/>
        </authorList>
    </citation>
    <scope>NUCLEOTIDE SEQUENCE [LARGE SCALE GENOMIC DNA]</scope>
    <source>
        <strain evidence="4 5">CM01</strain>
    </source>
</reference>
<gene>
    <name evidence="4" type="ORF">CCM_02812</name>
</gene>
<proteinExistence type="inferred from homology"/>
<dbReference type="OMA" id="KQPPEQD"/>
<dbReference type="STRING" id="983644.G3JBW8"/>
<dbReference type="HOGENOM" id="CLU_003276_0_0_1"/>
<dbReference type="GeneID" id="18164839"/>
<dbReference type="Proteomes" id="UP000001610">
    <property type="component" value="Unassembled WGS sequence"/>
</dbReference>
<evidence type="ECO:0000313" key="4">
    <source>
        <dbReference type="EMBL" id="EGX94541.1"/>
    </source>
</evidence>
<evidence type="ECO:0000313" key="5">
    <source>
        <dbReference type="Proteomes" id="UP000001610"/>
    </source>
</evidence>
<feature type="region of interest" description="Disordered" evidence="3">
    <location>
        <begin position="848"/>
        <end position="981"/>
    </location>
</feature>
<dbReference type="InterPro" id="IPR011990">
    <property type="entry name" value="TPR-like_helical_dom_sf"/>
</dbReference>
<feature type="compositionally biased region" description="Basic and acidic residues" evidence="3">
    <location>
        <begin position="875"/>
        <end position="894"/>
    </location>
</feature>
<evidence type="ECO:0000256" key="1">
    <source>
        <dbReference type="ARBA" id="ARBA00002550"/>
    </source>
</evidence>
<dbReference type="SUPFAM" id="SSF48452">
    <property type="entry name" value="TPR-like"/>
    <property type="match status" value="1"/>
</dbReference>
<dbReference type="PANTHER" id="PTHR23083:SF464">
    <property type="entry name" value="TETRATRICOPEPTIDE REPEAT DOMAIN 7, ISOFORM A"/>
    <property type="match status" value="1"/>
</dbReference>
<evidence type="ECO:0000256" key="3">
    <source>
        <dbReference type="SAM" id="MobiDB-lite"/>
    </source>
</evidence>
<dbReference type="EMBL" id="JH126400">
    <property type="protein sequence ID" value="EGX94541.1"/>
    <property type="molecule type" value="Genomic_DNA"/>
</dbReference>
<dbReference type="OrthoDB" id="29013at2759"/>
<dbReference type="eggNOG" id="KOG4162">
    <property type="taxonomic scope" value="Eukaryota"/>
</dbReference>